<keyword evidence="2" id="KW-1185">Reference proteome</keyword>
<evidence type="ECO:0000313" key="1">
    <source>
        <dbReference type="EMBL" id="MSS18668.1"/>
    </source>
</evidence>
<accession>A0A6L5XGW3</accession>
<comment type="caution">
    <text evidence="1">The sequence shown here is derived from an EMBL/GenBank/DDBJ whole genome shotgun (WGS) entry which is preliminary data.</text>
</comment>
<protein>
    <submittedName>
        <fullName evidence="1">Uncharacterized protein</fullName>
    </submittedName>
</protein>
<proteinExistence type="predicted"/>
<dbReference type="EMBL" id="VULT01000029">
    <property type="protein sequence ID" value="MSS18668.1"/>
    <property type="molecule type" value="Genomic_DNA"/>
</dbReference>
<dbReference type="RefSeq" id="WP_154328105.1">
    <property type="nucleotide sequence ID" value="NZ_CP045696.1"/>
</dbReference>
<dbReference type="AlphaFoldDB" id="A0A6L5XGW3"/>
<reference evidence="1 2" key="1">
    <citation type="submission" date="2019-08" db="EMBL/GenBank/DDBJ databases">
        <title>In-depth cultivation of the pig gut microbiome towards novel bacterial diversity and tailored functional studies.</title>
        <authorList>
            <person name="Wylensek D."/>
            <person name="Hitch T.C.A."/>
            <person name="Clavel T."/>
        </authorList>
    </citation>
    <scope>NUCLEOTIDE SEQUENCE [LARGE SCALE GENOMIC DNA]</scope>
    <source>
        <strain evidence="1 2">Oil-RF-744-WCA-WT-10</strain>
    </source>
</reference>
<organism evidence="1 2">
    <name type="scientific">Sodaliphilus pleomorphus</name>
    <dbReference type="NCBI Taxonomy" id="2606626"/>
    <lineage>
        <taxon>Bacteria</taxon>
        <taxon>Pseudomonadati</taxon>
        <taxon>Bacteroidota</taxon>
        <taxon>Bacteroidia</taxon>
        <taxon>Bacteroidales</taxon>
        <taxon>Muribaculaceae</taxon>
        <taxon>Sodaliphilus</taxon>
    </lineage>
</organism>
<sequence length="273" mass="30683">MDHNFTAQLADWLNSPRDQRDIAAGALMLLRLNNNRLLYANIMRRPDKFADKLEYELRKHLRIRLDGLTRDDVMRLESQVIPAAEKTLATPPAVISTDDELPEAKVARGRREDHDRLPAAVQALWDNNLQLYKTIKNVFEQLKTMERAEPCDRYEYLKILDEADKKYRANLERYDGFVIGDEPDACPAAQDATDNATDDQAARKINAARKTLSKYKKILAQSLEQDNAEKTDTAKAKILDSVAAIRHAGGIVGAAVTTELLALGININDDAQA</sequence>
<evidence type="ECO:0000313" key="2">
    <source>
        <dbReference type="Proteomes" id="UP000483362"/>
    </source>
</evidence>
<gene>
    <name evidence="1" type="ORF">FYJ29_13015</name>
</gene>
<name>A0A6L5XGW3_9BACT</name>
<dbReference type="Proteomes" id="UP000483362">
    <property type="component" value="Unassembled WGS sequence"/>
</dbReference>